<keyword evidence="6" id="KW-1185">Reference proteome</keyword>
<dbReference type="AlphaFoldDB" id="A0A5M7ASJ0"/>
<reference evidence="4 7" key="1">
    <citation type="journal article" date="2015" name="Int. J. Syst. Evol. Microbiol.">
        <title>Algibacter amylolyticus sp. nov., isolated from intertidal sediment.</title>
        <authorList>
            <person name="Zhang D.C."/>
            <person name="Wu J."/>
            <person name="Neuner K."/>
            <person name="Yao J."/>
            <person name="Margesin R."/>
        </authorList>
    </citation>
    <scope>NUCLEOTIDE SEQUENCE [LARGE SCALE GENOMIC DNA]</scope>
    <source>
        <strain evidence="4 7">RU-4-M-4</strain>
    </source>
</reference>
<evidence type="ECO:0000313" key="6">
    <source>
        <dbReference type="Proteomes" id="UP000315145"/>
    </source>
</evidence>
<comment type="caution">
    <text evidence="4">The sequence shown here is derived from an EMBL/GenBank/DDBJ whole genome shotgun (WGS) entry which is preliminary data.</text>
</comment>
<accession>A0A5M7ASJ0</accession>
<keyword evidence="1 2" id="KW-0129">CBS domain</keyword>
<dbReference type="OrthoDB" id="1119899at2"/>
<dbReference type="InterPro" id="IPR000644">
    <property type="entry name" value="CBS_dom"/>
</dbReference>
<gene>
    <name evidence="4" type="ORF">F2B50_17405</name>
    <name evidence="5" type="ORF">FPF71_17405</name>
</gene>
<dbReference type="PANTHER" id="PTHR43080:SF2">
    <property type="entry name" value="CBS DOMAIN-CONTAINING PROTEIN"/>
    <property type="match status" value="1"/>
</dbReference>
<dbReference type="InterPro" id="IPR051257">
    <property type="entry name" value="Diverse_CBS-Domain"/>
</dbReference>
<dbReference type="Proteomes" id="UP000322315">
    <property type="component" value="Unassembled WGS sequence"/>
</dbReference>
<organism evidence="4 7">
    <name type="scientific">Algibacter amylolyticus</name>
    <dbReference type="NCBI Taxonomy" id="1608400"/>
    <lineage>
        <taxon>Bacteria</taxon>
        <taxon>Pseudomonadati</taxon>
        <taxon>Bacteroidota</taxon>
        <taxon>Flavobacteriia</taxon>
        <taxon>Flavobacteriales</taxon>
        <taxon>Flavobacteriaceae</taxon>
        <taxon>Algibacter</taxon>
    </lineage>
</organism>
<evidence type="ECO:0000313" key="4">
    <source>
        <dbReference type="EMBL" id="KAA5820566.1"/>
    </source>
</evidence>
<proteinExistence type="predicted"/>
<dbReference type="Gene3D" id="3.10.580.10">
    <property type="entry name" value="CBS-domain"/>
    <property type="match status" value="2"/>
</dbReference>
<dbReference type="EMBL" id="VMBF01000014">
    <property type="protein sequence ID" value="TSJ71239.1"/>
    <property type="molecule type" value="Genomic_DNA"/>
</dbReference>
<evidence type="ECO:0000259" key="3">
    <source>
        <dbReference type="PROSITE" id="PS51371"/>
    </source>
</evidence>
<dbReference type="Proteomes" id="UP000315145">
    <property type="component" value="Unassembled WGS sequence"/>
</dbReference>
<protein>
    <submittedName>
        <fullName evidence="4">CBS domain-containing protein</fullName>
    </submittedName>
</protein>
<dbReference type="Pfam" id="PF00571">
    <property type="entry name" value="CBS"/>
    <property type="match status" value="2"/>
</dbReference>
<sequence length="139" mass="15340">MVPHIPISTIMTKNIIAISPREDLDRVEMLFNRHKIKHMPVVSHGVIVGMLSFTDLMRISFAESAAEGSRTVNSVVYNAFTIEQVMAKDVVTVSSDTSIKDVAKLLADREFHAVPVVDDGVPVGIVSSTDLLYYLVKQI</sequence>
<dbReference type="SUPFAM" id="SSF54631">
    <property type="entry name" value="CBS-domain pair"/>
    <property type="match status" value="1"/>
</dbReference>
<dbReference type="SMART" id="SM00116">
    <property type="entry name" value="CBS"/>
    <property type="match status" value="2"/>
</dbReference>
<feature type="domain" description="CBS" evidence="3">
    <location>
        <begin position="11"/>
        <end position="67"/>
    </location>
</feature>
<evidence type="ECO:0000256" key="1">
    <source>
        <dbReference type="ARBA" id="ARBA00023122"/>
    </source>
</evidence>
<evidence type="ECO:0000313" key="5">
    <source>
        <dbReference type="EMBL" id="TSJ71239.1"/>
    </source>
</evidence>
<name>A0A5M7ASJ0_9FLAO</name>
<evidence type="ECO:0000313" key="7">
    <source>
        <dbReference type="Proteomes" id="UP000322315"/>
    </source>
</evidence>
<feature type="domain" description="CBS" evidence="3">
    <location>
        <begin position="86"/>
        <end position="139"/>
    </location>
</feature>
<reference evidence="5 6" key="2">
    <citation type="submission" date="2019-07" db="EMBL/GenBank/DDBJ databases">
        <title>Algibacter marinivivus sp. nov., isolated from the surface of a marine red alga.</title>
        <authorList>
            <person name="Zhong X."/>
            <person name="Xu W."/>
            <person name="Zhang Y."/>
            <person name="Zhang Q."/>
            <person name="Du Z."/>
        </authorList>
    </citation>
    <scope>NUCLEOTIDE SEQUENCE [LARGE SCALE GENOMIC DNA]</scope>
    <source>
        <strain evidence="5 6">RU-4-M-4</strain>
    </source>
</reference>
<dbReference type="RefSeq" id="WP_144118209.1">
    <property type="nucleotide sequence ID" value="NZ_JACHGE010000013.1"/>
</dbReference>
<reference evidence="4" key="3">
    <citation type="submission" date="2019-09" db="EMBL/GenBank/DDBJ databases">
        <authorList>
            <person name="Zhang D.-C."/>
        </authorList>
    </citation>
    <scope>NUCLEOTIDE SEQUENCE</scope>
    <source>
        <strain evidence="4">RU-4-M-4</strain>
    </source>
</reference>
<dbReference type="PROSITE" id="PS51371">
    <property type="entry name" value="CBS"/>
    <property type="match status" value="2"/>
</dbReference>
<dbReference type="InterPro" id="IPR046342">
    <property type="entry name" value="CBS_dom_sf"/>
</dbReference>
<dbReference type="EMBL" id="VWRS01000014">
    <property type="protein sequence ID" value="KAA5820566.1"/>
    <property type="molecule type" value="Genomic_DNA"/>
</dbReference>
<dbReference type="PANTHER" id="PTHR43080">
    <property type="entry name" value="CBS DOMAIN-CONTAINING PROTEIN CBSX3, MITOCHONDRIAL"/>
    <property type="match status" value="1"/>
</dbReference>
<evidence type="ECO:0000256" key="2">
    <source>
        <dbReference type="PROSITE-ProRule" id="PRU00703"/>
    </source>
</evidence>